<proteinExistence type="predicted"/>
<dbReference type="EMBL" id="CABL01000016">
    <property type="protein sequence ID" value="CBH75840.1"/>
    <property type="molecule type" value="Genomic_DNA"/>
</dbReference>
<keyword evidence="3" id="KW-0347">Helicase</keyword>
<dbReference type="InterPro" id="IPR014017">
    <property type="entry name" value="DNA_helicase_UvrD-like_C"/>
</dbReference>
<evidence type="ECO:0000256" key="3">
    <source>
        <dbReference type="ARBA" id="ARBA00022806"/>
    </source>
</evidence>
<gene>
    <name evidence="6" type="ORF">CARN1_1238</name>
</gene>
<reference evidence="6" key="1">
    <citation type="submission" date="2009-10" db="EMBL/GenBank/DDBJ databases">
        <title>Diversity of trophic interactions inside an arsenic-rich microbial ecosystem.</title>
        <authorList>
            <person name="Bertin P.N."/>
            <person name="Heinrich-Salmeron A."/>
            <person name="Pelletier E."/>
            <person name="Goulhen-Chollet F."/>
            <person name="Arsene-Ploetze F."/>
            <person name="Gallien S."/>
            <person name="Calteau A."/>
            <person name="Vallenet D."/>
            <person name="Casiot C."/>
            <person name="Chane-Woon-Ming B."/>
            <person name="Giloteaux L."/>
            <person name="Barakat M."/>
            <person name="Bonnefoy V."/>
            <person name="Bruneel O."/>
            <person name="Chandler M."/>
            <person name="Cleiss J."/>
            <person name="Duran R."/>
            <person name="Elbaz-Poulichet F."/>
            <person name="Fonknechten N."/>
            <person name="Lauga B."/>
            <person name="Mornico D."/>
            <person name="Ortet P."/>
            <person name="Schaeffer C."/>
            <person name="Siguier P."/>
            <person name="Alexander Thil Smith A."/>
            <person name="Van Dorsselaer A."/>
            <person name="Weissenbach J."/>
            <person name="Medigue C."/>
            <person name="Le Paslier D."/>
        </authorList>
    </citation>
    <scope>NUCLEOTIDE SEQUENCE</scope>
</reference>
<evidence type="ECO:0000256" key="4">
    <source>
        <dbReference type="ARBA" id="ARBA00022840"/>
    </source>
</evidence>
<dbReference type="InterPro" id="IPR027417">
    <property type="entry name" value="P-loop_NTPase"/>
</dbReference>
<dbReference type="GO" id="GO:0003677">
    <property type="term" value="F:DNA binding"/>
    <property type="evidence" value="ECO:0007669"/>
    <property type="project" value="InterPro"/>
</dbReference>
<feature type="domain" description="UvrD-like helicase C-terminal" evidence="5">
    <location>
        <begin position="298"/>
        <end position="592"/>
    </location>
</feature>
<dbReference type="GO" id="GO:0016787">
    <property type="term" value="F:hydrolase activity"/>
    <property type="evidence" value="ECO:0007669"/>
    <property type="project" value="UniProtKB-KW"/>
</dbReference>
<evidence type="ECO:0000259" key="5">
    <source>
        <dbReference type="PROSITE" id="PS51217"/>
    </source>
</evidence>
<dbReference type="SUPFAM" id="SSF52540">
    <property type="entry name" value="P-loop containing nucleoside triphosphate hydrolases"/>
    <property type="match status" value="1"/>
</dbReference>
<protein>
    <recommendedName>
        <fullName evidence="5">UvrD-like helicase C-terminal domain-containing protein</fullName>
    </recommendedName>
</protein>
<dbReference type="PANTHER" id="PTHR11070">
    <property type="entry name" value="UVRD / RECB / PCRA DNA HELICASE FAMILY MEMBER"/>
    <property type="match status" value="1"/>
</dbReference>
<organism evidence="6">
    <name type="scientific">mine drainage metagenome</name>
    <dbReference type="NCBI Taxonomy" id="410659"/>
    <lineage>
        <taxon>unclassified sequences</taxon>
        <taxon>metagenomes</taxon>
        <taxon>ecological metagenomes</taxon>
    </lineage>
</organism>
<keyword evidence="4" id="KW-0067">ATP-binding</keyword>
<dbReference type="PANTHER" id="PTHR11070:SF45">
    <property type="entry name" value="DNA 3'-5' HELICASE"/>
    <property type="match status" value="1"/>
</dbReference>
<evidence type="ECO:0000256" key="2">
    <source>
        <dbReference type="ARBA" id="ARBA00022801"/>
    </source>
</evidence>
<sequence length="697" mass="76445">MYRPPTTRAGAIFAMNDATKETVVIRAGARAGKTERLVGLAIEASRRGKTLLVGIGSASTTVLRSRALDRGANDMAIYEIGDLAAEIAALSEPALRFIDEPSAYGVFERAAAELFAGTWPPQDSSIETEVAELRSPERFLEHAWTLVQRLRRAEIAPRDVVERAAQGATAFYAHPPNLSSPTLLSYVNDAARSSLDVDAEELLRQHRREIDLAKILADLYARFESSLAGDLLADRCAALSRATLWLQANTDASTRGEFFFDAIFVDDAEHCDERMHDFLDALALGSRQPLTLACNEAGAHRPLQGARIERLAGGTEDPISAAVAAAVPPTVERCTNRDTEAQRTAGWIAERIAAGTAPEESTVLLRDLDDAVRFEEALHERGIATARAGQCNLFRRRDVLDAFALLCWIADPFAHDALLRILEGRRMALSDATIATLCGKAASAQDSLFGAGERAKDDDRPKALRLGDNILSGAVDPLLGDLARERVSWLRTFHGRGREIIGTMPLLDAIAALWNEGLAPWGETTDARERSRRVALEALQARIAECDAGNGLAALRALCEHLRRVAKRERTEIPYSRRVGFVTIAEIDAVIGLSFEAVAIPSLQAGAFPAYYVPPAFLFTPTYGLAARENAGGLKSTRTAKHAYVHYRYKLRERHIEQERRLFAYARSRARTALLLTASGRPTRGINTPEFLEEYRR</sequence>
<dbReference type="Gene3D" id="3.40.50.300">
    <property type="entry name" value="P-loop containing nucleotide triphosphate hydrolases"/>
    <property type="match status" value="1"/>
</dbReference>
<dbReference type="GO" id="GO:0005524">
    <property type="term" value="F:ATP binding"/>
    <property type="evidence" value="ECO:0007669"/>
    <property type="project" value="UniProtKB-KW"/>
</dbReference>
<keyword evidence="1" id="KW-0547">Nucleotide-binding</keyword>
<evidence type="ECO:0000256" key="1">
    <source>
        <dbReference type="ARBA" id="ARBA00022741"/>
    </source>
</evidence>
<name>E6PHA2_9ZZZZ</name>
<dbReference type="GO" id="GO:0043138">
    <property type="term" value="F:3'-5' DNA helicase activity"/>
    <property type="evidence" value="ECO:0007669"/>
    <property type="project" value="TreeGrafter"/>
</dbReference>
<evidence type="ECO:0000313" key="6">
    <source>
        <dbReference type="EMBL" id="CBH75840.1"/>
    </source>
</evidence>
<dbReference type="Gene3D" id="1.10.486.10">
    <property type="entry name" value="PCRA, domain 4"/>
    <property type="match status" value="1"/>
</dbReference>
<dbReference type="AlphaFoldDB" id="E6PHA2"/>
<dbReference type="PROSITE" id="PS51217">
    <property type="entry name" value="UVRD_HELICASE_CTER"/>
    <property type="match status" value="1"/>
</dbReference>
<comment type="caution">
    <text evidence="6">The sequence shown here is derived from an EMBL/GenBank/DDBJ whole genome shotgun (WGS) entry which is preliminary data.</text>
</comment>
<dbReference type="InterPro" id="IPR000212">
    <property type="entry name" value="DNA_helicase_UvrD/REP"/>
</dbReference>
<dbReference type="Pfam" id="PF13361">
    <property type="entry name" value="UvrD_C"/>
    <property type="match status" value="1"/>
</dbReference>
<dbReference type="GO" id="GO:0005829">
    <property type="term" value="C:cytosol"/>
    <property type="evidence" value="ECO:0007669"/>
    <property type="project" value="TreeGrafter"/>
</dbReference>
<dbReference type="GO" id="GO:0000725">
    <property type="term" value="P:recombinational repair"/>
    <property type="evidence" value="ECO:0007669"/>
    <property type="project" value="TreeGrafter"/>
</dbReference>
<keyword evidence="2" id="KW-0378">Hydrolase</keyword>
<accession>E6PHA2</accession>